<sequence>MPSIFQHDIEVPRSAIDANSHVNNVSYVQWMQDAAVMHSSAQGLDAAAYRRLEASWVVRSHQITYLAPAFAGDTIEVRTWVANLKRSRSLRKFLFVRAGDGKEIARAQTEWVYVDAAGGRPCSIPPEVSSAFTLVSPDEEP</sequence>
<dbReference type="SUPFAM" id="SSF54637">
    <property type="entry name" value="Thioesterase/thiol ester dehydrase-isomerase"/>
    <property type="match status" value="1"/>
</dbReference>
<evidence type="ECO:0000256" key="2">
    <source>
        <dbReference type="ARBA" id="ARBA00022801"/>
    </source>
</evidence>
<evidence type="ECO:0000313" key="3">
    <source>
        <dbReference type="EMBL" id="AJF07902.1"/>
    </source>
</evidence>
<dbReference type="Pfam" id="PF13279">
    <property type="entry name" value="4HBT_2"/>
    <property type="match status" value="1"/>
</dbReference>
<evidence type="ECO:0000313" key="4">
    <source>
        <dbReference type="Proteomes" id="UP000035036"/>
    </source>
</evidence>
<name>A0A0B5FI70_9BACT</name>
<dbReference type="KEGG" id="gsb:GSUB_04220"/>
<dbReference type="EMBL" id="CP010311">
    <property type="protein sequence ID" value="AJF07902.1"/>
    <property type="molecule type" value="Genomic_DNA"/>
</dbReference>
<evidence type="ECO:0000256" key="1">
    <source>
        <dbReference type="ARBA" id="ARBA00005953"/>
    </source>
</evidence>
<dbReference type="OrthoDB" id="9801517at2"/>
<dbReference type="InterPro" id="IPR050563">
    <property type="entry name" value="4-hydroxybenzoyl-CoA_TE"/>
</dbReference>
<dbReference type="GO" id="GO:0047617">
    <property type="term" value="F:fatty acyl-CoA hydrolase activity"/>
    <property type="evidence" value="ECO:0007669"/>
    <property type="project" value="TreeGrafter"/>
</dbReference>
<gene>
    <name evidence="3" type="ORF">GSUB_04220</name>
</gene>
<protein>
    <submittedName>
        <fullName evidence="3">Thioesterase</fullName>
    </submittedName>
</protein>
<accession>A0A0B5FI70</accession>
<dbReference type="Gene3D" id="3.10.129.10">
    <property type="entry name" value="Hotdog Thioesterase"/>
    <property type="match status" value="1"/>
</dbReference>
<dbReference type="AlphaFoldDB" id="A0A0B5FI70"/>
<dbReference type="CDD" id="cd00586">
    <property type="entry name" value="4HBT"/>
    <property type="match status" value="1"/>
</dbReference>
<keyword evidence="4" id="KW-1185">Reference proteome</keyword>
<comment type="similarity">
    <text evidence="1">Belongs to the 4-hydroxybenzoyl-CoA thioesterase family.</text>
</comment>
<dbReference type="PANTHER" id="PTHR31793">
    <property type="entry name" value="4-HYDROXYBENZOYL-COA THIOESTERASE FAMILY MEMBER"/>
    <property type="match status" value="1"/>
</dbReference>
<keyword evidence="2" id="KW-0378">Hydrolase</keyword>
<dbReference type="InterPro" id="IPR029069">
    <property type="entry name" value="HotDog_dom_sf"/>
</dbReference>
<dbReference type="Proteomes" id="UP000035036">
    <property type="component" value="Chromosome"/>
</dbReference>
<organism evidence="3 4">
    <name type="scientific">Geoalkalibacter subterraneus</name>
    <dbReference type="NCBI Taxonomy" id="483547"/>
    <lineage>
        <taxon>Bacteria</taxon>
        <taxon>Pseudomonadati</taxon>
        <taxon>Thermodesulfobacteriota</taxon>
        <taxon>Desulfuromonadia</taxon>
        <taxon>Desulfuromonadales</taxon>
        <taxon>Geoalkalibacteraceae</taxon>
        <taxon>Geoalkalibacter</taxon>
    </lineage>
</organism>
<dbReference type="PANTHER" id="PTHR31793:SF27">
    <property type="entry name" value="NOVEL THIOESTERASE SUPERFAMILY DOMAIN AND SAPOSIN A-TYPE DOMAIN CONTAINING PROTEIN (0610012H03RIK)"/>
    <property type="match status" value="1"/>
</dbReference>
<proteinExistence type="inferred from homology"/>
<dbReference type="HOGENOM" id="CLU_101141_4_1_7"/>
<reference evidence="3 4" key="1">
    <citation type="journal article" date="2015" name="Genome Announc.">
        <title>Genomes of Geoalkalibacter ferrihydriticus Z-0531T and Geoalkalibacter subterraneus Red1T, Two Haloalkaliphilic Metal-Reducing Deltaproteobacteria.</title>
        <authorList>
            <person name="Badalamenti J.P."/>
            <person name="Krajmalnik-Brown R."/>
            <person name="Torres C.I."/>
            <person name="Bond D.R."/>
        </authorList>
    </citation>
    <scope>NUCLEOTIDE SEQUENCE [LARGE SCALE GENOMIC DNA]</scope>
    <source>
        <strain evidence="3 4">Red1</strain>
    </source>
</reference>
<dbReference type="STRING" id="483547.GSUB_04220"/>